<feature type="domain" description="Mechanosensitive ion channel MscS" evidence="8">
    <location>
        <begin position="132"/>
        <end position="198"/>
    </location>
</feature>
<dbReference type="InterPro" id="IPR010920">
    <property type="entry name" value="LSM_dom_sf"/>
</dbReference>
<dbReference type="SUPFAM" id="SSF82689">
    <property type="entry name" value="Mechanosensitive channel protein MscS (YggB), C-terminal domain"/>
    <property type="match status" value="1"/>
</dbReference>
<dbReference type="Gene3D" id="2.30.30.60">
    <property type="match status" value="1"/>
</dbReference>
<comment type="caution">
    <text evidence="10">The sequence shown here is derived from an EMBL/GenBank/DDBJ whole genome shotgun (WGS) entry which is preliminary data.</text>
</comment>
<dbReference type="InterPro" id="IPR011066">
    <property type="entry name" value="MscS_channel_C_sf"/>
</dbReference>
<sequence>MRSLIFLATDITNGTISADELVEDIQKGVIQQQIEKLIPQFWSFLWCVLLSIVVFFIGSQIIKGIIKLTAKALTIRNVDTGVATFLESVLRWILYIILLTIILGLFGVTTTSISAAVAGLGVTIGLALQGALSNFAGGILILVMHPFRVGDYIIEHATNQEGRVEKINIIYTSLKMIDGRMVQIPNGTLSSASLTNCTSMTRRMFNETVGISYSSDIKRAKEIMEYIATQQDHRISSEPISVFVAELGDSAVQIGLRFWIETEYYWETKWRVLEQIKERFDKAGIEICFNQLDVHIKKED</sequence>
<feature type="transmembrane region" description="Helical" evidence="7">
    <location>
        <begin position="124"/>
        <end position="144"/>
    </location>
</feature>
<dbReference type="Gene3D" id="1.10.287.1260">
    <property type="match status" value="1"/>
</dbReference>
<keyword evidence="3" id="KW-1003">Cell membrane</keyword>
<comment type="similarity">
    <text evidence="2">Belongs to the MscS (TC 1.A.23) family.</text>
</comment>
<dbReference type="InterPro" id="IPR049278">
    <property type="entry name" value="MS_channel_C"/>
</dbReference>
<evidence type="ECO:0000256" key="1">
    <source>
        <dbReference type="ARBA" id="ARBA00004651"/>
    </source>
</evidence>
<dbReference type="GO" id="GO:0008381">
    <property type="term" value="F:mechanosensitive monoatomic ion channel activity"/>
    <property type="evidence" value="ECO:0007669"/>
    <property type="project" value="InterPro"/>
</dbReference>
<reference evidence="10 11" key="2">
    <citation type="submission" date="2017-10" db="EMBL/GenBank/DDBJ databases">
        <authorList>
            <person name="Banno H."/>
            <person name="Chua N.-H."/>
        </authorList>
    </citation>
    <scope>NUCLEOTIDE SEQUENCE [LARGE SCALE GENOMIC DNA]</scope>
    <source>
        <strain evidence="10 11">JK626</strain>
    </source>
</reference>
<feature type="transmembrane region" description="Helical" evidence="7">
    <location>
        <begin position="41"/>
        <end position="62"/>
    </location>
</feature>
<dbReference type="AlphaFoldDB" id="A0A2G3DS57"/>
<dbReference type="InterPro" id="IPR023408">
    <property type="entry name" value="MscS_beta-dom_sf"/>
</dbReference>
<evidence type="ECO:0000256" key="3">
    <source>
        <dbReference type="ARBA" id="ARBA00022475"/>
    </source>
</evidence>
<dbReference type="EMBL" id="PDYF01000083">
    <property type="protein sequence ID" value="PHU33781.1"/>
    <property type="molecule type" value="Genomic_DNA"/>
</dbReference>
<dbReference type="Pfam" id="PF00924">
    <property type="entry name" value="MS_channel_2nd"/>
    <property type="match status" value="1"/>
</dbReference>
<dbReference type="GO" id="GO:0005886">
    <property type="term" value="C:plasma membrane"/>
    <property type="evidence" value="ECO:0007669"/>
    <property type="project" value="UniProtKB-SubCell"/>
</dbReference>
<evidence type="ECO:0000256" key="4">
    <source>
        <dbReference type="ARBA" id="ARBA00022692"/>
    </source>
</evidence>
<organism evidence="10 11">
    <name type="scientific">Pseudobutyrivibrio ruminis</name>
    <dbReference type="NCBI Taxonomy" id="46206"/>
    <lineage>
        <taxon>Bacteria</taxon>
        <taxon>Bacillati</taxon>
        <taxon>Bacillota</taxon>
        <taxon>Clostridia</taxon>
        <taxon>Lachnospirales</taxon>
        <taxon>Lachnospiraceae</taxon>
        <taxon>Pseudobutyrivibrio</taxon>
    </lineage>
</organism>
<dbReference type="InterPro" id="IPR045275">
    <property type="entry name" value="MscS_archaea/bacteria_type"/>
</dbReference>
<dbReference type="InterPro" id="IPR011014">
    <property type="entry name" value="MscS_channel_TM-2"/>
</dbReference>
<evidence type="ECO:0000259" key="9">
    <source>
        <dbReference type="Pfam" id="PF21082"/>
    </source>
</evidence>
<evidence type="ECO:0000256" key="2">
    <source>
        <dbReference type="ARBA" id="ARBA00008017"/>
    </source>
</evidence>
<reference evidence="10 11" key="1">
    <citation type="submission" date="2017-10" db="EMBL/GenBank/DDBJ databases">
        <title>Resolving the taxonomy of Roseburia spp., Eubacterium rectale and Agathobacter spp. through phylogenomic analysis.</title>
        <authorList>
            <person name="Sheridan P.O."/>
            <person name="Walker A.W."/>
            <person name="Duncan S.H."/>
            <person name="Scott K.P."/>
            <person name="Toole P.W.O."/>
            <person name="Luis P."/>
            <person name="Flint H.J."/>
        </authorList>
    </citation>
    <scope>NUCLEOTIDE SEQUENCE [LARGE SCALE GENOMIC DNA]</scope>
    <source>
        <strain evidence="10 11">JK626</strain>
    </source>
</reference>
<keyword evidence="5 7" id="KW-1133">Transmembrane helix</keyword>
<evidence type="ECO:0000259" key="8">
    <source>
        <dbReference type="Pfam" id="PF00924"/>
    </source>
</evidence>
<comment type="subcellular location">
    <subcellularLocation>
        <location evidence="1">Cell membrane</location>
        <topology evidence="1">Multi-pass membrane protein</topology>
    </subcellularLocation>
</comment>
<dbReference type="Pfam" id="PF21082">
    <property type="entry name" value="MS_channel_3rd"/>
    <property type="match status" value="1"/>
</dbReference>
<dbReference type="Proteomes" id="UP000225889">
    <property type="component" value="Unassembled WGS sequence"/>
</dbReference>
<keyword evidence="6 7" id="KW-0472">Membrane</keyword>
<dbReference type="Gene3D" id="3.30.70.100">
    <property type="match status" value="1"/>
</dbReference>
<dbReference type="SUPFAM" id="SSF82861">
    <property type="entry name" value="Mechanosensitive channel protein MscS (YggB), transmembrane region"/>
    <property type="match status" value="1"/>
</dbReference>
<protein>
    <submittedName>
        <fullName evidence="10">Mechanosensitive ion channel protein</fullName>
    </submittedName>
</protein>
<dbReference type="PANTHER" id="PTHR30221:SF1">
    <property type="entry name" value="SMALL-CONDUCTANCE MECHANOSENSITIVE CHANNEL"/>
    <property type="match status" value="1"/>
</dbReference>
<dbReference type="RefSeq" id="WP_099392873.1">
    <property type="nucleotide sequence ID" value="NZ_PDYF01000083.1"/>
</dbReference>
<proteinExistence type="inferred from homology"/>
<evidence type="ECO:0000313" key="10">
    <source>
        <dbReference type="EMBL" id="PHU33781.1"/>
    </source>
</evidence>
<dbReference type="InterPro" id="IPR006685">
    <property type="entry name" value="MscS_channel_2nd"/>
</dbReference>
<evidence type="ECO:0000256" key="5">
    <source>
        <dbReference type="ARBA" id="ARBA00022989"/>
    </source>
</evidence>
<feature type="transmembrane region" description="Helical" evidence="7">
    <location>
        <begin position="92"/>
        <end position="118"/>
    </location>
</feature>
<evidence type="ECO:0000256" key="6">
    <source>
        <dbReference type="ARBA" id="ARBA00023136"/>
    </source>
</evidence>
<dbReference type="PANTHER" id="PTHR30221">
    <property type="entry name" value="SMALL-CONDUCTANCE MECHANOSENSITIVE CHANNEL"/>
    <property type="match status" value="1"/>
</dbReference>
<evidence type="ECO:0000313" key="11">
    <source>
        <dbReference type="Proteomes" id="UP000225889"/>
    </source>
</evidence>
<dbReference type="SUPFAM" id="SSF50182">
    <property type="entry name" value="Sm-like ribonucleoproteins"/>
    <property type="match status" value="1"/>
</dbReference>
<name>A0A2G3DS57_9FIRM</name>
<gene>
    <name evidence="10" type="ORF">CSX01_14730</name>
</gene>
<keyword evidence="4 7" id="KW-0812">Transmembrane</keyword>
<feature type="domain" description="Mechanosensitive ion channel MscS C-terminal" evidence="9">
    <location>
        <begin position="208"/>
        <end position="287"/>
    </location>
</feature>
<evidence type="ECO:0000256" key="7">
    <source>
        <dbReference type="SAM" id="Phobius"/>
    </source>
</evidence>
<accession>A0A2G3DS57</accession>